<dbReference type="EMBL" id="NCKU01000262">
    <property type="protein sequence ID" value="RWS16251.1"/>
    <property type="molecule type" value="Genomic_DNA"/>
</dbReference>
<dbReference type="InterPro" id="IPR048512">
    <property type="entry name" value="Dicer_platform"/>
</dbReference>
<dbReference type="FunFam" id="1.10.1520.10:FF:000023">
    <property type="entry name" value="Endoribonuclease dcr-1"/>
    <property type="match status" value="1"/>
</dbReference>
<feature type="compositionally biased region" description="Basic and acidic residues" evidence="17">
    <location>
        <begin position="1118"/>
        <end position="1134"/>
    </location>
</feature>
<dbReference type="SMART" id="SM00358">
    <property type="entry name" value="DSRM"/>
    <property type="match status" value="1"/>
</dbReference>
<evidence type="ECO:0000256" key="4">
    <source>
        <dbReference type="ARBA" id="ARBA00022723"/>
    </source>
</evidence>
<evidence type="ECO:0000256" key="16">
    <source>
        <dbReference type="PROSITE-ProRule" id="PRU00657"/>
    </source>
</evidence>
<keyword evidence="10" id="KW-0067">ATP-binding</keyword>
<keyword evidence="5" id="KW-0677">Repeat</keyword>
<evidence type="ECO:0000256" key="7">
    <source>
        <dbReference type="ARBA" id="ARBA00022759"/>
    </source>
</evidence>
<evidence type="ECO:0000256" key="13">
    <source>
        <dbReference type="ARBA" id="ARBA00023158"/>
    </source>
</evidence>
<accession>A0A3S3PNR8</accession>
<dbReference type="Pfam" id="PF00271">
    <property type="entry name" value="Helicase_C"/>
    <property type="match status" value="1"/>
</dbReference>
<evidence type="ECO:0000259" key="21">
    <source>
        <dbReference type="PROSITE" id="PS51192"/>
    </source>
</evidence>
<dbReference type="InterPro" id="IPR014720">
    <property type="entry name" value="dsRBD_dom"/>
</dbReference>
<dbReference type="InterPro" id="IPR044441">
    <property type="entry name" value="DICER_DSRM"/>
</dbReference>
<dbReference type="SMART" id="SM00535">
    <property type="entry name" value="RIBOc"/>
    <property type="match status" value="2"/>
</dbReference>
<evidence type="ECO:0000256" key="11">
    <source>
        <dbReference type="ARBA" id="ARBA00022842"/>
    </source>
</evidence>
<dbReference type="PROSITE" id="PS50821">
    <property type="entry name" value="PAZ"/>
    <property type="match status" value="1"/>
</dbReference>
<dbReference type="GO" id="GO:0030422">
    <property type="term" value="P:siRNA processing"/>
    <property type="evidence" value="ECO:0007669"/>
    <property type="project" value="InterPro"/>
</dbReference>
<name>A0A3S3PNR8_9ACAR</name>
<reference evidence="24 25" key="1">
    <citation type="journal article" date="2018" name="Gigascience">
        <title>Genomes of trombidid mites reveal novel predicted allergens and laterally-transferred genes associated with secondary metabolism.</title>
        <authorList>
            <person name="Dong X."/>
            <person name="Chaisiri K."/>
            <person name="Xia D."/>
            <person name="Armstrong S.D."/>
            <person name="Fang Y."/>
            <person name="Donnelly M.J."/>
            <person name="Kadowaki T."/>
            <person name="McGarry J.W."/>
            <person name="Darby A.C."/>
            <person name="Makepeace B.L."/>
        </authorList>
    </citation>
    <scope>NUCLEOTIDE SEQUENCE [LARGE SCALE GENOMIC DNA]</scope>
    <source>
        <strain evidence="24">UoL-WK</strain>
    </source>
</reference>
<evidence type="ECO:0000256" key="10">
    <source>
        <dbReference type="ARBA" id="ARBA00022840"/>
    </source>
</evidence>
<dbReference type="InterPro" id="IPR027417">
    <property type="entry name" value="P-loop_NTPase"/>
</dbReference>
<evidence type="ECO:0000259" key="23">
    <source>
        <dbReference type="PROSITE" id="PS51327"/>
    </source>
</evidence>
<keyword evidence="3" id="KW-0540">Nuclease</keyword>
<keyword evidence="4" id="KW-0479">Metal-binding</keyword>
<evidence type="ECO:0000256" key="8">
    <source>
        <dbReference type="ARBA" id="ARBA00022801"/>
    </source>
</evidence>
<dbReference type="GO" id="GO:0004525">
    <property type="term" value="F:ribonuclease III activity"/>
    <property type="evidence" value="ECO:0007669"/>
    <property type="project" value="UniProtKB-EC"/>
</dbReference>
<dbReference type="HAMAP" id="MF_00104">
    <property type="entry name" value="RNase_III"/>
    <property type="match status" value="1"/>
</dbReference>
<feature type="domain" description="RNase III" evidence="19">
    <location>
        <begin position="1751"/>
        <end position="1905"/>
    </location>
</feature>
<dbReference type="SUPFAM" id="SSF52540">
    <property type="entry name" value="P-loop containing nucleoside triphosphate hydrolases"/>
    <property type="match status" value="1"/>
</dbReference>
<evidence type="ECO:0000259" key="19">
    <source>
        <dbReference type="PROSITE" id="PS50142"/>
    </source>
</evidence>
<evidence type="ECO:0000256" key="9">
    <source>
        <dbReference type="ARBA" id="ARBA00022806"/>
    </source>
</evidence>
<dbReference type="FunFam" id="2.170.260.10:FF:000002">
    <property type="entry name" value="Putative Endoribonuclease Dicer"/>
    <property type="match status" value="1"/>
</dbReference>
<keyword evidence="13" id="KW-0943">RNA-mediated gene silencing</keyword>
<dbReference type="InterPro" id="IPR005034">
    <property type="entry name" value="Dicer_dimerisation"/>
</dbReference>
<feature type="domain" description="Helicase ATP-binding" evidence="21">
    <location>
        <begin position="55"/>
        <end position="231"/>
    </location>
</feature>
<evidence type="ECO:0000256" key="5">
    <source>
        <dbReference type="ARBA" id="ARBA00022737"/>
    </source>
</evidence>
<dbReference type="GO" id="GO:0005524">
    <property type="term" value="F:ATP binding"/>
    <property type="evidence" value="ECO:0007669"/>
    <property type="project" value="UniProtKB-KW"/>
</dbReference>
<dbReference type="PROSITE" id="PS00517">
    <property type="entry name" value="RNASE_3_1"/>
    <property type="match status" value="1"/>
</dbReference>
<dbReference type="InterPro" id="IPR000999">
    <property type="entry name" value="RNase_III_dom"/>
</dbReference>
<evidence type="ECO:0000256" key="6">
    <source>
        <dbReference type="ARBA" id="ARBA00022741"/>
    </source>
</evidence>
<dbReference type="CDD" id="cd00593">
    <property type="entry name" value="RIBOc"/>
    <property type="match status" value="2"/>
</dbReference>
<gene>
    <name evidence="24" type="ORF">B4U79_07612</name>
</gene>
<dbReference type="InterPro" id="IPR011907">
    <property type="entry name" value="RNase_III"/>
</dbReference>
<dbReference type="PROSITE" id="PS50142">
    <property type="entry name" value="RNASE_3_2"/>
    <property type="match status" value="2"/>
</dbReference>
<evidence type="ECO:0000259" key="22">
    <source>
        <dbReference type="PROSITE" id="PS51194"/>
    </source>
</evidence>
<comment type="cofactor">
    <cofactor evidence="2">
        <name>Mg(2+)</name>
        <dbReference type="ChEBI" id="CHEBI:18420"/>
    </cofactor>
</comment>
<dbReference type="Gene3D" id="2.170.260.10">
    <property type="entry name" value="paz domain"/>
    <property type="match status" value="1"/>
</dbReference>
<dbReference type="PANTHER" id="PTHR14950">
    <property type="entry name" value="DICER-RELATED"/>
    <property type="match status" value="1"/>
</dbReference>
<keyword evidence="25" id="KW-1185">Reference proteome</keyword>
<dbReference type="GO" id="GO:0004530">
    <property type="term" value="F:deoxyribonuclease I activity"/>
    <property type="evidence" value="ECO:0007669"/>
    <property type="project" value="TreeGrafter"/>
</dbReference>
<dbReference type="GO" id="GO:0004386">
    <property type="term" value="F:helicase activity"/>
    <property type="evidence" value="ECO:0007669"/>
    <property type="project" value="UniProtKB-KW"/>
</dbReference>
<feature type="domain" description="Dicer dsRNA-binding fold" evidence="23">
    <location>
        <begin position="608"/>
        <end position="700"/>
    </location>
</feature>
<dbReference type="InterPro" id="IPR001650">
    <property type="entry name" value="Helicase_C-like"/>
</dbReference>
<feature type="region of interest" description="Disordered" evidence="17">
    <location>
        <begin position="570"/>
        <end position="589"/>
    </location>
</feature>
<feature type="domain" description="PAZ" evidence="20">
    <location>
        <begin position="897"/>
        <end position="1027"/>
    </location>
</feature>
<dbReference type="SUPFAM" id="SSF54768">
    <property type="entry name" value="dsRNA-binding domain-like"/>
    <property type="match status" value="1"/>
</dbReference>
<evidence type="ECO:0000313" key="25">
    <source>
        <dbReference type="Proteomes" id="UP000285301"/>
    </source>
</evidence>
<dbReference type="InterPro" id="IPR036389">
    <property type="entry name" value="RNase_III_sf"/>
</dbReference>
<dbReference type="Pfam" id="PF00270">
    <property type="entry name" value="DEAD"/>
    <property type="match status" value="1"/>
</dbReference>
<dbReference type="Gene3D" id="3.30.160.20">
    <property type="match status" value="1"/>
</dbReference>
<evidence type="ECO:0000256" key="12">
    <source>
        <dbReference type="ARBA" id="ARBA00022884"/>
    </source>
</evidence>
<comment type="cofactor">
    <cofactor evidence="1">
        <name>Mn(2+)</name>
        <dbReference type="ChEBI" id="CHEBI:29035"/>
    </cofactor>
</comment>
<dbReference type="STRING" id="1965070.A0A3S3PNR8"/>
<dbReference type="InterPro" id="IPR014001">
    <property type="entry name" value="Helicase_ATP-bd"/>
</dbReference>
<dbReference type="FunFam" id="3.30.160.380:FF:000001">
    <property type="entry name" value="Endoribonuclease dicer-like 1"/>
    <property type="match status" value="1"/>
</dbReference>
<feature type="region of interest" description="Disordered" evidence="17">
    <location>
        <begin position="1110"/>
        <end position="1139"/>
    </location>
</feature>
<evidence type="ECO:0000256" key="3">
    <source>
        <dbReference type="ARBA" id="ARBA00022722"/>
    </source>
</evidence>
<dbReference type="OrthoDB" id="2392202at2759"/>
<dbReference type="Gene3D" id="3.30.160.380">
    <property type="entry name" value="Dicer dimerisation domain"/>
    <property type="match status" value="1"/>
</dbReference>
<dbReference type="FunFam" id="3.40.50.300:FF:000628">
    <property type="entry name" value="Endoribonuclease Dicer"/>
    <property type="match status" value="1"/>
</dbReference>
<comment type="similarity">
    <text evidence="15 16">Belongs to the helicase family. Dicer subfamily.</text>
</comment>
<protein>
    <submittedName>
        <fullName evidence="24">Endoribonuclease Dicer-like protein</fullName>
    </submittedName>
</protein>
<evidence type="ECO:0000256" key="17">
    <source>
        <dbReference type="SAM" id="MobiDB-lite"/>
    </source>
</evidence>
<dbReference type="Proteomes" id="UP000285301">
    <property type="component" value="Unassembled WGS sequence"/>
</dbReference>
<dbReference type="SUPFAM" id="SSF69065">
    <property type="entry name" value="RNase III domain-like"/>
    <property type="match status" value="2"/>
</dbReference>
<keyword evidence="8" id="KW-0378">Hydrolase</keyword>
<dbReference type="PROSITE" id="PS51327">
    <property type="entry name" value="DICER_DSRBF"/>
    <property type="match status" value="1"/>
</dbReference>
<feature type="domain" description="DRBM" evidence="18">
    <location>
        <begin position="1973"/>
        <end position="1995"/>
    </location>
</feature>
<dbReference type="SMART" id="SM00487">
    <property type="entry name" value="DEXDc"/>
    <property type="match status" value="1"/>
</dbReference>
<feature type="domain" description="RNase III" evidence="19">
    <location>
        <begin position="1492"/>
        <end position="1683"/>
    </location>
</feature>
<dbReference type="GO" id="GO:0005737">
    <property type="term" value="C:cytoplasm"/>
    <property type="evidence" value="ECO:0007669"/>
    <property type="project" value="TreeGrafter"/>
</dbReference>
<dbReference type="GO" id="GO:0031054">
    <property type="term" value="P:pre-miRNA processing"/>
    <property type="evidence" value="ECO:0007669"/>
    <property type="project" value="InterPro"/>
</dbReference>
<dbReference type="CDD" id="cd18802">
    <property type="entry name" value="SF2_C_dicer"/>
    <property type="match status" value="1"/>
</dbReference>
<dbReference type="Gene3D" id="3.40.50.300">
    <property type="entry name" value="P-loop containing nucleotide triphosphate hydrolases"/>
    <property type="match status" value="2"/>
</dbReference>
<dbReference type="PROSITE" id="PS51192">
    <property type="entry name" value="HELICASE_ATP_BIND_1"/>
    <property type="match status" value="1"/>
</dbReference>
<dbReference type="SMART" id="SM00490">
    <property type="entry name" value="HELICc"/>
    <property type="match status" value="1"/>
</dbReference>
<dbReference type="PANTHER" id="PTHR14950:SF37">
    <property type="entry name" value="ENDORIBONUCLEASE DICER"/>
    <property type="match status" value="1"/>
</dbReference>
<dbReference type="GO" id="GO:0005634">
    <property type="term" value="C:nucleus"/>
    <property type="evidence" value="ECO:0007669"/>
    <property type="project" value="TreeGrafter"/>
</dbReference>
<keyword evidence="12 16" id="KW-0694">RNA-binding</keyword>
<evidence type="ECO:0000256" key="1">
    <source>
        <dbReference type="ARBA" id="ARBA00001936"/>
    </source>
</evidence>
<dbReference type="Gene3D" id="1.10.1520.10">
    <property type="entry name" value="Ribonuclease III domain"/>
    <property type="match status" value="2"/>
</dbReference>
<dbReference type="SMART" id="SM00949">
    <property type="entry name" value="PAZ"/>
    <property type="match status" value="1"/>
</dbReference>
<dbReference type="Pfam" id="PF20931">
    <property type="entry name" value="Dicer_platform"/>
    <property type="match status" value="1"/>
</dbReference>
<dbReference type="GO" id="GO:0006309">
    <property type="term" value="P:apoptotic DNA fragmentation"/>
    <property type="evidence" value="ECO:0007669"/>
    <property type="project" value="TreeGrafter"/>
</dbReference>
<dbReference type="Pfam" id="PF00636">
    <property type="entry name" value="Ribonuclease_3"/>
    <property type="match status" value="2"/>
</dbReference>
<evidence type="ECO:0000259" key="18">
    <source>
        <dbReference type="PROSITE" id="PS50137"/>
    </source>
</evidence>
<feature type="domain" description="Helicase C-terminal" evidence="22">
    <location>
        <begin position="414"/>
        <end position="567"/>
    </location>
</feature>
<evidence type="ECO:0000259" key="20">
    <source>
        <dbReference type="PROSITE" id="PS50821"/>
    </source>
</evidence>
<dbReference type="GO" id="GO:0046872">
    <property type="term" value="F:metal ion binding"/>
    <property type="evidence" value="ECO:0007669"/>
    <property type="project" value="UniProtKB-KW"/>
</dbReference>
<dbReference type="InterPro" id="IPR038248">
    <property type="entry name" value="Dicer_dimer_sf"/>
</dbReference>
<comment type="caution">
    <text evidence="24">The sequence shown here is derived from an EMBL/GenBank/DDBJ whole genome shotgun (WGS) entry which is preliminary data.</text>
</comment>
<sequence length="2001" mass="228358">MTVTEKELNKCSNLENNESIVRKDVGKRLQQKRTIFDSMPVESKSFIPRPYQVEIFELAKTRNTIVCLGTGTGKTFIAVMLIDHFSYQIRGNYHEHAKRTIVLVPKVPLVSQQAKVIRNHLDLKVGEYIGDMNVDTWDKNFWESELVENQVLVMTAEIFRVMITQGIMSLSKVNLLILDEAHWAIGNHPYREIMRCFDTCQNPPKILGLSASLINCKAKPADIKKMIKELEKTLRATCETASDLRTVTKYGTKPEEVLWYFKPPLSFLRHQPVASAITQLESCINFLKEINYEYLSKGSSSIVPVRKCLGTVAYVLQTMGYWCVKKVAEMYITEIAETTAMFLSADPIYSGILSAATTILNVLRRTIMSILDNYSQVEQLTKFSTPKMFCLLDILKDYKPPDDPSFSEESPTNEQENLIRPLCGIVFAERRAVVRVLSVWLQKLAEASPENYGFLKVEYVLGHGGNSGGTSSRMSNKRQEDALSRFRKHECNLLIATSVLEEGLDVPRCNLVVRYDLPKSFREYMQSKGRARADKARYIMLTENETDNKVKVRSTLKEFYEVEQILMQSCNDRRSPTPEDNDENDDQLLPPFMPIKEDGAPRVTLNSAIALVNRYCLKLPSDSFTKLAPHCTVEPTSESSYRCSIRLPINSPIREMIHGPEMPNKKLAKKAAALEVCKRLHKEGELDNNLLPVGKEGIKDAIELGLEPYEDENEKGKEKGQPRAGTTKRRQYYFKRVASALKGSPPLPGDKCRLYVFSMKLTCPIPEEQNTRGRKITDPADTPRCFGFITTSCVPSIPSFPVFTRSGEVIVSLKNVDEEFIFSDVDLERIKSFHRFTFHNVLRLVKYPMRYDPEKAQTSFFVVPVVGETFNDLDSKIQVDWKFIEKVEAYEKDGEKEISEEARKNFVFDKEIYEDAVIKPWYRKNKQQFYFYVAEITDLTPRSPFPDADYETFEMYYRGKYKEHIMNLDQPLLDVDHTSARLNLLTPRYVNRKGMTLPTSTQKTKKEKRENLQQKQILVPELCILHPFPASFWRKAVCLPCILYRLNSLLVAEELRQEVARNIGIGFINLPAGKSWPPLDFGWTLADVLAQAAEKGTSLDDEKIKLPETEIWSADDSGTEKSAKEQNENKDKTSQNDSDFVIDTFDPSTCQINEDREFDDFDEFNNLDLVPLGGGAYNVFGGPIGSWDEIQKQTKICKVKELDDDGNIIEDYENEDEGVRIGSPSRFENEDSNWELGWDEDLTQVYEIGVPGLSTIFGPKGFNLQGLSKDLATCQEEDNWDLFDDYDSDEELLLEDDEEAAEFDPYYEKKTVNISSTSRQSKKEEFVKEMLSNGLMNLENIDDDNLDEGINKLYETISSECVVSIQNDFSENEEKFFDFDKHFTVVEPVHDNDESFKDDFKETIKIIKEIEKEAYLVAEKNPEVEVWNAVDKNLEENVNAAKESGSQLPEPSFGELLPNREMVVVAESTFRFDPYKSDFTNSDGPSPSEILQALTMSNASDGINLERLETVGDSFLKYAVTAFLYCFCPSIHEGKLSYLRSRQISNYNLYRLGRRKGLGELMVGTKFEPNDNWLPPGYVLPQGLEQALIDSGNMDVAYDIGALKDIDRENMSEAEVREEVLKHKTQWVSNAASHFEFETFNDVDMAASVKQIPYNLLTQHSIPDKSIADCVEALIGAYLISSGPKGALLFMKWLGLKVMPDDVDEFNRDDNDLVWHWLPKAKSPLLFDDPMAEEKLMRLYKGSGLDRFEKEVLNYEFRDKAYLVQAFTHNSFCDNYVTDCYQRLEFLGDAVLDFLITRHLYEDPQKHSPGVLTDLRSALVNNTFFASLAVKYEFQRYLKLSSYDLFRVISAFVEKCTASDGMTAGEECNLYFGEGECEYSEDVEVPKALGDIFESVAGAIFLDSGMSLDAVWRVYYSMMKPEIERFSKKPPKSHIRELLETEPQNAVFGKPELIPGRKVRVVVEVFGEGKFVGIGRNKRLAKCTAAKRALRALKAKRNILS</sequence>
<dbReference type="PROSITE" id="PS50137">
    <property type="entry name" value="DS_RBD"/>
    <property type="match status" value="1"/>
</dbReference>
<evidence type="ECO:0000256" key="2">
    <source>
        <dbReference type="ARBA" id="ARBA00001946"/>
    </source>
</evidence>
<dbReference type="Pfam" id="PF03368">
    <property type="entry name" value="Dicer_dimer"/>
    <property type="match status" value="1"/>
</dbReference>
<keyword evidence="11" id="KW-0460">Magnesium</keyword>
<dbReference type="InterPro" id="IPR003100">
    <property type="entry name" value="PAZ_dom"/>
</dbReference>
<dbReference type="Pfam" id="PF20932">
    <property type="entry name" value="Dicer_dsRBD"/>
    <property type="match status" value="1"/>
</dbReference>
<dbReference type="FunFam" id="1.10.1520.10:FF:000005">
    <property type="entry name" value="Putative endoribonuclease dicer"/>
    <property type="match status" value="1"/>
</dbReference>
<keyword evidence="14" id="KW-0464">Manganese</keyword>
<proteinExistence type="inferred from homology"/>
<keyword evidence="9" id="KW-0347">Helicase</keyword>
<dbReference type="InterPro" id="IPR011545">
    <property type="entry name" value="DEAD/DEAH_box_helicase_dom"/>
</dbReference>
<evidence type="ECO:0000313" key="24">
    <source>
        <dbReference type="EMBL" id="RWS16251.1"/>
    </source>
</evidence>
<dbReference type="Pfam" id="PF02170">
    <property type="entry name" value="PAZ"/>
    <property type="match status" value="1"/>
</dbReference>
<dbReference type="GO" id="GO:0070578">
    <property type="term" value="C:RISC-loading complex"/>
    <property type="evidence" value="ECO:0007669"/>
    <property type="project" value="TreeGrafter"/>
</dbReference>
<dbReference type="CDD" id="cd18034">
    <property type="entry name" value="DEXHc_dicer"/>
    <property type="match status" value="1"/>
</dbReference>
<dbReference type="PROSITE" id="PS51194">
    <property type="entry name" value="HELICASE_CTER"/>
    <property type="match status" value="1"/>
</dbReference>
<keyword evidence="7" id="KW-0255">Endonuclease</keyword>
<organism evidence="24 25">
    <name type="scientific">Dinothrombium tinctorium</name>
    <dbReference type="NCBI Taxonomy" id="1965070"/>
    <lineage>
        <taxon>Eukaryota</taxon>
        <taxon>Metazoa</taxon>
        <taxon>Ecdysozoa</taxon>
        <taxon>Arthropoda</taxon>
        <taxon>Chelicerata</taxon>
        <taxon>Arachnida</taxon>
        <taxon>Acari</taxon>
        <taxon>Acariformes</taxon>
        <taxon>Trombidiformes</taxon>
        <taxon>Prostigmata</taxon>
        <taxon>Anystina</taxon>
        <taxon>Parasitengona</taxon>
        <taxon>Trombidioidea</taxon>
        <taxon>Trombidiidae</taxon>
        <taxon>Dinothrombium</taxon>
    </lineage>
</organism>
<evidence type="ECO:0000256" key="15">
    <source>
        <dbReference type="ARBA" id="ARBA00035116"/>
    </source>
</evidence>
<dbReference type="GO" id="GO:0006364">
    <property type="term" value="P:rRNA processing"/>
    <property type="evidence" value="ECO:0007669"/>
    <property type="project" value="InterPro"/>
</dbReference>
<evidence type="ECO:0000256" key="14">
    <source>
        <dbReference type="ARBA" id="ARBA00023211"/>
    </source>
</evidence>
<keyword evidence="6" id="KW-0547">Nucleotide-binding</keyword>
<dbReference type="GO" id="GO:0003723">
    <property type="term" value="F:RNA binding"/>
    <property type="evidence" value="ECO:0007669"/>
    <property type="project" value="UniProtKB-UniRule"/>
</dbReference>